<feature type="non-terminal residue" evidence="1">
    <location>
        <position position="1015"/>
    </location>
</feature>
<organism evidence="1 2">
    <name type="scientific">Candidatus Shapirobacteria bacterium GW2011_GWE1_38_92</name>
    <dbReference type="NCBI Taxonomy" id="1618489"/>
    <lineage>
        <taxon>Bacteria</taxon>
        <taxon>Candidatus Shapironibacteriota</taxon>
    </lineage>
</organism>
<evidence type="ECO:0000313" key="1">
    <source>
        <dbReference type="EMBL" id="KKQ91280.1"/>
    </source>
</evidence>
<protein>
    <submittedName>
        <fullName evidence="1">Uncharacterized protein</fullName>
    </submittedName>
</protein>
<reference evidence="1 2" key="1">
    <citation type="journal article" date="2015" name="Nature">
        <title>rRNA introns, odd ribosomes, and small enigmatic genomes across a large radiation of phyla.</title>
        <authorList>
            <person name="Brown C.T."/>
            <person name="Hug L.A."/>
            <person name="Thomas B.C."/>
            <person name="Sharon I."/>
            <person name="Castelle C.J."/>
            <person name="Singh A."/>
            <person name="Wilkins M.J."/>
            <person name="Williams K.H."/>
            <person name="Banfield J.F."/>
        </authorList>
    </citation>
    <scope>NUCLEOTIDE SEQUENCE [LARGE SCALE GENOMIC DNA]</scope>
</reference>
<dbReference type="Pfam" id="PF08481">
    <property type="entry name" value="GBS_Bsp-like"/>
    <property type="match status" value="1"/>
</dbReference>
<dbReference type="AlphaFoldDB" id="A0A0G0LTH4"/>
<dbReference type="Proteomes" id="UP000033841">
    <property type="component" value="Unassembled WGS sequence"/>
</dbReference>
<accession>A0A0G0LTH4</accession>
<proteinExistence type="predicted"/>
<dbReference type="EMBL" id="LBVR01000017">
    <property type="protein sequence ID" value="KKQ91280.1"/>
    <property type="molecule type" value="Genomic_DNA"/>
</dbReference>
<sequence>MRKGFLYLSFLFLFFCGLFLGVVKTQATDCQGTIYCGHGIYTVCIPEGCNPADYWCTCEPECVGEASTACSNYNYDWCNDGACSVCASAGSCSWPVCDPVATTCGECSVSCGGGTRTCTDGCTSWPQTCNTQACCVNTSWAPATNTVCTDQPFTQTGSPCGDTRTAYGTLDIPQTCTGTSIEFVETPQNTGTIWVRALGVGVSATRVRFPTWSTVGGQDDIVWYEGVNLGGGTWQATINAATHAQGGFVNVNVYMDGCGTVNNQCFPNTGYTYAPKQCSVSSNMSVVGIGQTFRVTTTGNAHINAGGDTTRLWVSRNNFTAISNYATVLSPGTTMYDYNPLYIYNYGSLNRTSTNAASTSVTASMSIGSTGNYNFWCDLNADLNGNLVKCSGNPLCDFNGGASSCADWKNCSGTANSTGGDNAFVCVNPAGACVPACGQASTCGTCSSADNGTPPTPVQVYPLGTSTNPTIIPHLNTASLRWTANTDGLTDGYHYRIFNAANNAILAGTTVVGIGSTGGTFVGVGGTVYYWNVYAYNNTCLAYNPSVGSPISPNRYFRFNASPTFVNSPPGANLTLANSDHTLVRIENTGTGYSGNQICDSRFLGNRIVGIGVTATDPDGGGDIRTISINMGVMTATVNLGATNSSTISGTGVGYFGPVTVSAVSGTTRSVVFPIIFYDNYASTALNQLRVGVTDIANASSGWINSNRYLKVWNCQVPVVGTVYDSTSSLGGAVCPNTGFNVTAPAELGFTSLTYTSSVNKVMTVTQPATYSSGANSLIWGSTYLRDFGEINGTNQVMRAIDLGNIGLGATTCYTTLNVGRTNPYIVTPYSTTPSLRVDFSFLRNQEPWFQVAGAGIKSGVSITDNVPITYYLNSPALAAMSINYGESNNGLVAAPAIDNNSGCSDCSIGLPKNMNRESNLINDSYDYEYFYQEYFSKLGVGVTFNGNQTLQTILSNSNVGGTGLVFVNGNLTVGADQSLTLGGFLMVVVNGNITVAQNVNTMTGIFVADGSFIT</sequence>
<dbReference type="InterPro" id="IPR013688">
    <property type="entry name" value="GBS_Bsp-like"/>
</dbReference>
<gene>
    <name evidence="1" type="ORF">UT14_C0017G0001</name>
</gene>
<comment type="caution">
    <text evidence="1">The sequence shown here is derived from an EMBL/GenBank/DDBJ whole genome shotgun (WGS) entry which is preliminary data.</text>
</comment>
<dbReference type="Gene3D" id="2.60.40.3760">
    <property type="match status" value="1"/>
</dbReference>
<evidence type="ECO:0000313" key="2">
    <source>
        <dbReference type="Proteomes" id="UP000033841"/>
    </source>
</evidence>
<name>A0A0G0LTH4_9BACT</name>